<evidence type="ECO:0000313" key="1">
    <source>
        <dbReference type="EMBL" id="MCQ8772109.1"/>
    </source>
</evidence>
<organism evidence="1 2">
    <name type="scientific">Streptomyces telluris</name>
    <dbReference type="NCBI Taxonomy" id="2720021"/>
    <lineage>
        <taxon>Bacteria</taxon>
        <taxon>Bacillati</taxon>
        <taxon>Actinomycetota</taxon>
        <taxon>Actinomycetes</taxon>
        <taxon>Kitasatosporales</taxon>
        <taxon>Streptomycetaceae</taxon>
        <taxon>Streptomyces</taxon>
    </lineage>
</organism>
<dbReference type="EMBL" id="JANIID010000018">
    <property type="protein sequence ID" value="MCQ8772109.1"/>
    <property type="molecule type" value="Genomic_DNA"/>
</dbReference>
<protein>
    <submittedName>
        <fullName evidence="1">Uncharacterized protein</fullName>
    </submittedName>
</protein>
<accession>A0A9X2RNK9</accession>
<reference evidence="1" key="1">
    <citation type="submission" date="2022-06" db="EMBL/GenBank/DDBJ databases">
        <title>WGS of actinobacteria.</title>
        <authorList>
            <person name="Thawai C."/>
        </authorList>
    </citation>
    <scope>NUCLEOTIDE SEQUENCE</scope>
    <source>
        <strain evidence="1">AA8</strain>
    </source>
</reference>
<evidence type="ECO:0000313" key="2">
    <source>
        <dbReference type="Proteomes" id="UP001142374"/>
    </source>
</evidence>
<comment type="caution">
    <text evidence="1">The sequence shown here is derived from an EMBL/GenBank/DDBJ whole genome shotgun (WGS) entry which is preliminary data.</text>
</comment>
<keyword evidence="2" id="KW-1185">Reference proteome</keyword>
<name>A0A9X2RNK9_9ACTN</name>
<dbReference type="Proteomes" id="UP001142374">
    <property type="component" value="Unassembled WGS sequence"/>
</dbReference>
<gene>
    <name evidence="1" type="ORF">NQU55_20375</name>
</gene>
<sequence length="85" mass="7906">MDACTAGKVSGKLGGLADGVGGGVPLSLGKLRLGQVDAVEGAVAGVSGAGGGERGVGVGLGVLGLAQNTQRFAVEGVEVGCAVEA</sequence>
<proteinExistence type="predicted"/>
<dbReference type="AlphaFoldDB" id="A0A9X2RNK9"/>
<dbReference type="RefSeq" id="WP_168094734.1">
    <property type="nucleotide sequence ID" value="NZ_JAATER010000291.1"/>
</dbReference>